<dbReference type="EMBL" id="QKZN01000006">
    <property type="protein sequence ID" value="PZX26808.1"/>
    <property type="molecule type" value="Genomic_DNA"/>
</dbReference>
<name>A0A2W7QQ75_9BURK</name>
<protein>
    <submittedName>
        <fullName evidence="1">Uncharacterized protein (TIGR02646 family)</fullName>
    </submittedName>
</protein>
<dbReference type="AlphaFoldDB" id="A0A2W7QQ75"/>
<keyword evidence="2" id="KW-1185">Reference proteome</keyword>
<evidence type="ECO:0000313" key="1">
    <source>
        <dbReference type="EMBL" id="PZX26808.1"/>
    </source>
</evidence>
<dbReference type="Proteomes" id="UP000249638">
    <property type="component" value="Unassembled WGS sequence"/>
</dbReference>
<reference evidence="1" key="1">
    <citation type="submission" date="2018-06" db="EMBL/GenBank/DDBJ databases">
        <title>Genomic Encyclopedia of Type Strains, Phase IV (KMG-V): Genome sequencing to study the core and pangenomes of soil and plant-associated prokaryotes.</title>
        <authorList>
            <person name="Whitman W."/>
        </authorList>
    </citation>
    <scope>NUCLEOTIDE SEQUENCE [LARGE SCALE GENOMIC DNA]</scope>
    <source>
        <strain evidence="1">MLR2-44</strain>
    </source>
</reference>
<comment type="caution">
    <text evidence="1">The sequence shown here is derived from an EMBL/GenBank/DDBJ whole genome shotgun (WGS) entry which is preliminary data.</text>
</comment>
<dbReference type="Gene3D" id="1.10.30.50">
    <property type="match status" value="1"/>
</dbReference>
<evidence type="ECO:0000313" key="2">
    <source>
        <dbReference type="Proteomes" id="UP000249638"/>
    </source>
</evidence>
<sequence>MNIGFDRIVPTLGYPAGTTAAALVGLTWESRAKVAIEFRAGLKIALRTAQLGRCCFCRRHLYDDYATHLEHFVDKATFPQFAYEIRNLALSCGTCNIRKNAYFLSWNRRYRFMTRAVVGPVPARCPVLSIALTSGDAFPVAPANFSWVNPHFHNYSQHILLVRGWVFEGQSPEGRRTIRSLKLNDVGQIERRALAERLEARGGALSMLVGAISVLDQHRANDVKDAIIKVLRRRREAAKASTGN</sequence>
<organism evidence="1 2">
    <name type="scientific">Cupriavidus phytorum</name>
    <dbReference type="NCBI Taxonomy" id="3024399"/>
    <lineage>
        <taxon>Bacteria</taxon>
        <taxon>Pseudomonadati</taxon>
        <taxon>Pseudomonadota</taxon>
        <taxon>Betaproteobacteria</taxon>
        <taxon>Burkholderiales</taxon>
        <taxon>Burkholderiaceae</taxon>
        <taxon>Cupriavidus</taxon>
    </lineage>
</organism>
<accession>A0A2W7QQ75</accession>
<proteinExistence type="predicted"/>
<gene>
    <name evidence="1" type="ORF">C7416_10694</name>
</gene>